<name>A0A2K1J4U2_PHYPA</name>
<organism evidence="1">
    <name type="scientific">Physcomitrium patens</name>
    <name type="common">Spreading-leaved earth moss</name>
    <name type="synonym">Physcomitrella patens</name>
    <dbReference type="NCBI Taxonomy" id="3218"/>
    <lineage>
        <taxon>Eukaryota</taxon>
        <taxon>Viridiplantae</taxon>
        <taxon>Streptophyta</taxon>
        <taxon>Embryophyta</taxon>
        <taxon>Bryophyta</taxon>
        <taxon>Bryophytina</taxon>
        <taxon>Bryopsida</taxon>
        <taxon>Funariidae</taxon>
        <taxon>Funariales</taxon>
        <taxon>Funariaceae</taxon>
        <taxon>Physcomitrium</taxon>
    </lineage>
</organism>
<dbReference type="AlphaFoldDB" id="A0A2K1J4U2"/>
<gene>
    <name evidence="1" type="ORF">PHYPA_022389</name>
</gene>
<dbReference type="Proteomes" id="UP000006727">
    <property type="component" value="Chromosome 17"/>
</dbReference>
<evidence type="ECO:0000313" key="2">
    <source>
        <dbReference type="EnsemblPlants" id="Pp3c17_20560V3.1"/>
    </source>
</evidence>
<keyword evidence="3" id="KW-1185">Reference proteome</keyword>
<reference evidence="1 3" key="1">
    <citation type="journal article" date="2008" name="Science">
        <title>The Physcomitrella genome reveals evolutionary insights into the conquest of land by plants.</title>
        <authorList>
            <person name="Rensing S."/>
            <person name="Lang D."/>
            <person name="Zimmer A."/>
            <person name="Terry A."/>
            <person name="Salamov A."/>
            <person name="Shapiro H."/>
            <person name="Nishiyama T."/>
            <person name="Perroud P.-F."/>
            <person name="Lindquist E."/>
            <person name="Kamisugi Y."/>
            <person name="Tanahashi T."/>
            <person name="Sakakibara K."/>
            <person name="Fujita T."/>
            <person name="Oishi K."/>
            <person name="Shin-I T."/>
            <person name="Kuroki Y."/>
            <person name="Toyoda A."/>
            <person name="Suzuki Y."/>
            <person name="Hashimoto A."/>
            <person name="Yamaguchi K."/>
            <person name="Sugano A."/>
            <person name="Kohara Y."/>
            <person name="Fujiyama A."/>
            <person name="Anterola A."/>
            <person name="Aoki S."/>
            <person name="Ashton N."/>
            <person name="Barbazuk W.B."/>
            <person name="Barker E."/>
            <person name="Bennetzen J."/>
            <person name="Bezanilla M."/>
            <person name="Blankenship R."/>
            <person name="Cho S.H."/>
            <person name="Dutcher S."/>
            <person name="Estelle M."/>
            <person name="Fawcett J.A."/>
            <person name="Gundlach H."/>
            <person name="Hanada K."/>
            <person name="Heyl A."/>
            <person name="Hicks K.A."/>
            <person name="Hugh J."/>
            <person name="Lohr M."/>
            <person name="Mayer K."/>
            <person name="Melkozernov A."/>
            <person name="Murata T."/>
            <person name="Nelson D."/>
            <person name="Pils B."/>
            <person name="Prigge M."/>
            <person name="Reiss B."/>
            <person name="Renner T."/>
            <person name="Rombauts S."/>
            <person name="Rushton P."/>
            <person name="Sanderfoot A."/>
            <person name="Schween G."/>
            <person name="Shiu S.-H."/>
            <person name="Stueber K."/>
            <person name="Theodoulou F.L."/>
            <person name="Tu H."/>
            <person name="Van de Peer Y."/>
            <person name="Verrier P.J."/>
            <person name="Waters E."/>
            <person name="Wood A."/>
            <person name="Yang L."/>
            <person name="Cove D."/>
            <person name="Cuming A."/>
            <person name="Hasebe M."/>
            <person name="Lucas S."/>
            <person name="Mishler D.B."/>
            <person name="Reski R."/>
            <person name="Grigoriev I."/>
            <person name="Quatrano R.S."/>
            <person name="Boore J.L."/>
        </authorList>
    </citation>
    <scope>NUCLEOTIDE SEQUENCE [LARGE SCALE GENOMIC DNA]</scope>
    <source>
        <strain evidence="2 3">cv. Gransden 2004</strain>
    </source>
</reference>
<dbReference type="InParanoid" id="A0A2K1J4U2"/>
<evidence type="ECO:0000313" key="1">
    <source>
        <dbReference type="EMBL" id="PNR36538.1"/>
    </source>
</evidence>
<sequence>MKNLNGKVHPTTESKNSVCVWRYRFGAVTSAALLCTKIPAIWLVTDAAQPTFAAPRNLSKMVTYFRNRENEEEKSRASSATFFFRDDASADPESVHLSSSHRRCCEWPDVAFHRCPWSPGLKRRCGRRRRVIALLLAFRCFCEFSHRDGVRALCIHRSVVNVDSAALQAVVYELGGALPFETGTINGSFRTGHYHLSVWAVILRINRVLPTFCVDILSYLASGSKGQAPGDFSNIQPALKCSDSVKKFMLQASCFKSNQTKPSCNVIKHSSKLAEECLQRDATSTANWYATINMKSISIPPSKKTGSSHSAITL</sequence>
<dbReference type="EnsemblPlants" id="Pp3c17_20560V3.1">
    <property type="protein sequence ID" value="Pp3c17_20560V3.1"/>
    <property type="gene ID" value="Pp3c17_20560"/>
</dbReference>
<dbReference type="EMBL" id="ABEU02000017">
    <property type="protein sequence ID" value="PNR36538.1"/>
    <property type="molecule type" value="Genomic_DNA"/>
</dbReference>
<accession>A0A2K1J4U2</accession>
<reference evidence="1 3" key="2">
    <citation type="journal article" date="2018" name="Plant J.">
        <title>The Physcomitrella patens chromosome-scale assembly reveals moss genome structure and evolution.</title>
        <authorList>
            <person name="Lang D."/>
            <person name="Ullrich K.K."/>
            <person name="Murat F."/>
            <person name="Fuchs J."/>
            <person name="Jenkins J."/>
            <person name="Haas F.B."/>
            <person name="Piednoel M."/>
            <person name="Gundlach H."/>
            <person name="Van Bel M."/>
            <person name="Meyberg R."/>
            <person name="Vives C."/>
            <person name="Morata J."/>
            <person name="Symeonidi A."/>
            <person name="Hiss M."/>
            <person name="Muchero W."/>
            <person name="Kamisugi Y."/>
            <person name="Saleh O."/>
            <person name="Blanc G."/>
            <person name="Decker E.L."/>
            <person name="van Gessel N."/>
            <person name="Grimwood J."/>
            <person name="Hayes R.D."/>
            <person name="Graham S.W."/>
            <person name="Gunter L.E."/>
            <person name="McDaniel S.F."/>
            <person name="Hoernstein S.N.W."/>
            <person name="Larsson A."/>
            <person name="Li F.W."/>
            <person name="Perroud P.F."/>
            <person name="Phillips J."/>
            <person name="Ranjan P."/>
            <person name="Rokshar D.S."/>
            <person name="Rothfels C.J."/>
            <person name="Schneider L."/>
            <person name="Shu S."/>
            <person name="Stevenson D.W."/>
            <person name="Thummler F."/>
            <person name="Tillich M."/>
            <person name="Villarreal Aguilar J.C."/>
            <person name="Widiez T."/>
            <person name="Wong G.K."/>
            <person name="Wymore A."/>
            <person name="Zhang Y."/>
            <person name="Zimmer A.D."/>
            <person name="Quatrano R.S."/>
            <person name="Mayer K.F.X."/>
            <person name="Goodstein D."/>
            <person name="Casacuberta J.M."/>
            <person name="Vandepoele K."/>
            <person name="Reski R."/>
            <person name="Cuming A.C."/>
            <person name="Tuskan G.A."/>
            <person name="Maumus F."/>
            <person name="Salse J."/>
            <person name="Schmutz J."/>
            <person name="Rensing S.A."/>
        </authorList>
    </citation>
    <scope>NUCLEOTIDE SEQUENCE [LARGE SCALE GENOMIC DNA]</scope>
    <source>
        <strain evidence="2 3">cv. Gransden 2004</strain>
    </source>
</reference>
<proteinExistence type="predicted"/>
<evidence type="ECO:0000313" key="3">
    <source>
        <dbReference type="Proteomes" id="UP000006727"/>
    </source>
</evidence>
<protein>
    <submittedName>
        <fullName evidence="1 2">Uncharacterized protein</fullName>
    </submittedName>
</protein>
<dbReference type="Gramene" id="Pp3c17_20560V3.1">
    <property type="protein sequence ID" value="Pp3c17_20560V3.1"/>
    <property type="gene ID" value="Pp3c17_20560"/>
</dbReference>
<reference evidence="2" key="3">
    <citation type="submission" date="2020-12" db="UniProtKB">
        <authorList>
            <consortium name="EnsemblPlants"/>
        </authorList>
    </citation>
    <scope>IDENTIFICATION</scope>
</reference>